<dbReference type="EMBL" id="LT555165">
    <property type="protein sequence ID" value="SAM09738.1"/>
    <property type="molecule type" value="Genomic_DNA"/>
</dbReference>
<gene>
    <name evidence="2" type="primary">ABSGL_15439.1 scaffold 16614</name>
</gene>
<feature type="region of interest" description="Disordered" evidence="1">
    <location>
        <begin position="240"/>
        <end position="265"/>
    </location>
</feature>
<dbReference type="STRING" id="4829.A0A168TAB8"/>
<protein>
    <submittedName>
        <fullName evidence="2">Uncharacterized protein</fullName>
    </submittedName>
</protein>
<organism evidence="2">
    <name type="scientific">Absidia glauca</name>
    <name type="common">Pin mould</name>
    <dbReference type="NCBI Taxonomy" id="4829"/>
    <lineage>
        <taxon>Eukaryota</taxon>
        <taxon>Fungi</taxon>
        <taxon>Fungi incertae sedis</taxon>
        <taxon>Mucoromycota</taxon>
        <taxon>Mucoromycotina</taxon>
        <taxon>Mucoromycetes</taxon>
        <taxon>Mucorales</taxon>
        <taxon>Cunninghamellaceae</taxon>
        <taxon>Absidia</taxon>
    </lineage>
</organism>
<evidence type="ECO:0000313" key="2">
    <source>
        <dbReference type="EMBL" id="SAM09738.1"/>
    </source>
</evidence>
<evidence type="ECO:0000313" key="3">
    <source>
        <dbReference type="Proteomes" id="UP000078561"/>
    </source>
</evidence>
<feature type="compositionally biased region" description="Polar residues" evidence="1">
    <location>
        <begin position="343"/>
        <end position="359"/>
    </location>
</feature>
<reference evidence="2" key="1">
    <citation type="submission" date="2016-04" db="EMBL/GenBank/DDBJ databases">
        <authorList>
            <person name="Evans L.H."/>
            <person name="Alamgir A."/>
            <person name="Owens N."/>
            <person name="Weber N.D."/>
            <person name="Virtaneva K."/>
            <person name="Barbian K."/>
            <person name="Babar A."/>
            <person name="Rosenke K."/>
        </authorList>
    </citation>
    <scope>NUCLEOTIDE SEQUENCE [LARGE SCALE GENOMIC DNA]</scope>
    <source>
        <strain evidence="2">CBS 101.48</strain>
    </source>
</reference>
<proteinExistence type="predicted"/>
<feature type="compositionally biased region" description="Low complexity" evidence="1">
    <location>
        <begin position="243"/>
        <end position="261"/>
    </location>
</feature>
<accession>A0A168TAB8</accession>
<name>A0A168TAB8_ABSGL</name>
<dbReference type="OrthoDB" id="10565803at2759"/>
<sequence length="366" mass="40916">MNSFFPFLKPKIVYVLCEEFTGNQSQSNRGSWRFILSESNPSRWTFRTDLQYNPVRRVPLSPEEDMLPWPAEVHAVITSLAQQSQQIDPQDARDAVQRQFPDLIWNERRFYHQLMEERKRMQQQNAAVHTRVSRMVHLSAQLSAVVAGNEDSAQNVERDLIRMLDHFGHLAHMAPDTLSSLVDMGDTKVGEEQVSAVATGPKSLKKRKSSSDNDPQQHGQKGVQCVGIPGFNVNVRSQSLRATSLSSQGSRRTSESSGVSSPAHLHDFSMRQQPSLTAAAVTDPANFVLSQQVDDLINLTYQHNIHSSPFSPNDATTVNQASAFGDVGDEFWPAVKEDRPTPRYNNSPNVSMPADSSNPNANVIFY</sequence>
<keyword evidence="3" id="KW-1185">Reference proteome</keyword>
<feature type="region of interest" description="Disordered" evidence="1">
    <location>
        <begin position="193"/>
        <end position="227"/>
    </location>
</feature>
<dbReference type="AlphaFoldDB" id="A0A168TAB8"/>
<evidence type="ECO:0000256" key="1">
    <source>
        <dbReference type="SAM" id="MobiDB-lite"/>
    </source>
</evidence>
<feature type="region of interest" description="Disordered" evidence="1">
    <location>
        <begin position="338"/>
        <end position="359"/>
    </location>
</feature>
<dbReference type="InParanoid" id="A0A168TAB8"/>
<dbReference type="Proteomes" id="UP000078561">
    <property type="component" value="Unassembled WGS sequence"/>
</dbReference>